<evidence type="ECO:0000313" key="6">
    <source>
        <dbReference type="EMBL" id="ODM89966.1"/>
    </source>
</evidence>
<dbReference type="GO" id="GO:0016787">
    <property type="term" value="F:hydrolase activity"/>
    <property type="evidence" value="ECO:0007669"/>
    <property type="project" value="UniProtKB-KW"/>
</dbReference>
<dbReference type="OrthoDB" id="10265785at2759"/>
<dbReference type="AlphaFoldDB" id="A0A1D2MAF1"/>
<dbReference type="PROSITE" id="PS51192">
    <property type="entry name" value="HELICASE_ATP_BIND_1"/>
    <property type="match status" value="1"/>
</dbReference>
<dbReference type="STRING" id="48709.A0A1D2MAF1"/>
<accession>A0A1D2MAF1</accession>
<evidence type="ECO:0000256" key="3">
    <source>
        <dbReference type="ARBA" id="ARBA00022806"/>
    </source>
</evidence>
<dbReference type="GO" id="GO:0003743">
    <property type="term" value="F:translation initiation factor activity"/>
    <property type="evidence" value="ECO:0007669"/>
    <property type="project" value="UniProtKB-KW"/>
</dbReference>
<keyword evidence="3" id="KW-0347">Helicase</keyword>
<dbReference type="Pfam" id="PF00270">
    <property type="entry name" value="DEAD"/>
    <property type="match status" value="1"/>
</dbReference>
<evidence type="ECO:0000259" key="5">
    <source>
        <dbReference type="PROSITE" id="PS51192"/>
    </source>
</evidence>
<organism evidence="6 7">
    <name type="scientific">Orchesella cincta</name>
    <name type="common">Springtail</name>
    <name type="synonym">Podura cincta</name>
    <dbReference type="NCBI Taxonomy" id="48709"/>
    <lineage>
        <taxon>Eukaryota</taxon>
        <taxon>Metazoa</taxon>
        <taxon>Ecdysozoa</taxon>
        <taxon>Arthropoda</taxon>
        <taxon>Hexapoda</taxon>
        <taxon>Collembola</taxon>
        <taxon>Entomobryomorpha</taxon>
        <taxon>Entomobryoidea</taxon>
        <taxon>Orchesellidae</taxon>
        <taxon>Orchesellinae</taxon>
        <taxon>Orchesella</taxon>
    </lineage>
</organism>
<evidence type="ECO:0000313" key="7">
    <source>
        <dbReference type="Proteomes" id="UP000094527"/>
    </source>
</evidence>
<evidence type="ECO:0000256" key="2">
    <source>
        <dbReference type="ARBA" id="ARBA00022801"/>
    </source>
</evidence>
<comment type="caution">
    <text evidence="6">The sequence shown here is derived from an EMBL/GenBank/DDBJ whole genome shotgun (WGS) entry which is preliminary data.</text>
</comment>
<dbReference type="EMBL" id="LJIJ01002268">
    <property type="protein sequence ID" value="ODM89966.1"/>
    <property type="molecule type" value="Genomic_DNA"/>
</dbReference>
<sequence length="477" mass="52756">MVESKDIDIIDMAGGDADAARLKMKGFSFDEEEDFDEIIVEETGMFPEAMQVERLEDMNLKEEILDILRKSNISKPTFLQQWAIVPCISGRNVIFSTPPNCESQKAFILAITSLQLVDTENGFCQVLLLSSNYSRAIGLFKLLHPLALSLGISCHLSVGGGRGMTCKDEVSKLKAGRTHVVIGTPGRVLDMLNRDALQVSGIKAILFDEGQVLFKPLFRLSIRKILGHFDKPQIVISSTSDNDIQCSNLEFGDFIVFKVRQEQAETPCNEKEKTAKPEQALAVALTATLDPKKHFYHVISMTETRVSGVYSLFNKMGITHAAVLTKLRDGAQEVVKMFLEKGHNVFFLDSISKLKSCREILKAFLAGPSGVLVAVSSDKLFSGGFCFTLGMDPFPAIIYYDLPIRASDLHDRCCVTSNNGITVIEEKTKKQSLMKLRKFEKNCDKGILVEEFKIQQPSPPVITASNGDGIKTSPADE</sequence>
<reference evidence="6 7" key="1">
    <citation type="journal article" date="2016" name="Genome Biol. Evol.">
        <title>Gene Family Evolution Reflects Adaptation to Soil Environmental Stressors in the Genome of the Collembolan Orchesella cincta.</title>
        <authorList>
            <person name="Faddeeva-Vakhrusheva A."/>
            <person name="Derks M.F."/>
            <person name="Anvar S.Y."/>
            <person name="Agamennone V."/>
            <person name="Suring W."/>
            <person name="Smit S."/>
            <person name="van Straalen N.M."/>
            <person name="Roelofs D."/>
        </authorList>
    </citation>
    <scope>NUCLEOTIDE SEQUENCE [LARGE SCALE GENOMIC DNA]</scope>
    <source>
        <tissue evidence="6">Mixed pool</tissue>
    </source>
</reference>
<gene>
    <name evidence="6" type="ORF">Ocin01_16718</name>
</gene>
<dbReference type="SUPFAM" id="SSF52540">
    <property type="entry name" value="P-loop containing nucleoside triphosphate hydrolases"/>
    <property type="match status" value="1"/>
</dbReference>
<dbReference type="Gene3D" id="3.40.50.300">
    <property type="entry name" value="P-loop containing nucleotide triphosphate hydrolases"/>
    <property type="match status" value="2"/>
</dbReference>
<keyword evidence="4" id="KW-0067">ATP-binding</keyword>
<dbReference type="InterPro" id="IPR011545">
    <property type="entry name" value="DEAD/DEAH_box_helicase_dom"/>
</dbReference>
<protein>
    <submittedName>
        <fullName evidence="6">Eukaryotic initiation factor 4A-II</fullName>
    </submittedName>
</protein>
<proteinExistence type="predicted"/>
<dbReference type="InterPro" id="IPR014001">
    <property type="entry name" value="Helicase_ATP-bd"/>
</dbReference>
<name>A0A1D2MAF1_ORCCI</name>
<keyword evidence="2" id="KW-0378">Hydrolase</keyword>
<dbReference type="SMART" id="SM00487">
    <property type="entry name" value="DEXDc"/>
    <property type="match status" value="1"/>
</dbReference>
<feature type="domain" description="Helicase ATP-binding" evidence="5">
    <location>
        <begin position="84"/>
        <end position="258"/>
    </location>
</feature>
<keyword evidence="7" id="KW-1185">Reference proteome</keyword>
<keyword evidence="6" id="KW-0648">Protein biosynthesis</keyword>
<keyword evidence="6" id="KW-0396">Initiation factor</keyword>
<dbReference type="GO" id="GO:0003676">
    <property type="term" value="F:nucleic acid binding"/>
    <property type="evidence" value="ECO:0007669"/>
    <property type="project" value="InterPro"/>
</dbReference>
<evidence type="ECO:0000256" key="4">
    <source>
        <dbReference type="ARBA" id="ARBA00022840"/>
    </source>
</evidence>
<dbReference type="PANTHER" id="PTHR47960">
    <property type="entry name" value="DEAD-BOX ATP-DEPENDENT RNA HELICASE 50"/>
    <property type="match status" value="1"/>
</dbReference>
<dbReference type="GO" id="GO:0004386">
    <property type="term" value="F:helicase activity"/>
    <property type="evidence" value="ECO:0007669"/>
    <property type="project" value="UniProtKB-KW"/>
</dbReference>
<keyword evidence="1" id="KW-0547">Nucleotide-binding</keyword>
<dbReference type="GO" id="GO:0005524">
    <property type="term" value="F:ATP binding"/>
    <property type="evidence" value="ECO:0007669"/>
    <property type="project" value="UniProtKB-KW"/>
</dbReference>
<evidence type="ECO:0000256" key="1">
    <source>
        <dbReference type="ARBA" id="ARBA00022741"/>
    </source>
</evidence>
<dbReference type="Proteomes" id="UP000094527">
    <property type="component" value="Unassembled WGS sequence"/>
</dbReference>
<dbReference type="InterPro" id="IPR027417">
    <property type="entry name" value="P-loop_NTPase"/>
</dbReference>